<comment type="caution">
    <text evidence="10">The sequence shown here is derived from an EMBL/GenBank/DDBJ whole genome shotgun (WGS) entry which is preliminary data.</text>
</comment>
<comment type="function">
    <text evidence="9">Catalyzes the transfer of the alpha-amino group from S-adenosyl-L-methionine (SAM) to 7-keto-8-aminopelargonic acid (KAPA) to form 7,8-diaminopelargonic acid (DAPA). It is the only aminotransferase known to utilize SAM as an amino donor.</text>
</comment>
<dbReference type="InterPro" id="IPR015421">
    <property type="entry name" value="PyrdxlP-dep_Trfase_major"/>
</dbReference>
<comment type="cofactor">
    <cofactor evidence="1 9">
        <name>pyridoxal 5'-phosphate</name>
        <dbReference type="ChEBI" id="CHEBI:597326"/>
    </cofactor>
</comment>
<evidence type="ECO:0000256" key="3">
    <source>
        <dbReference type="ARBA" id="ARBA00022576"/>
    </source>
</evidence>
<dbReference type="NCBIfam" id="NF004624">
    <property type="entry name" value="PRK05964.1"/>
    <property type="match status" value="1"/>
</dbReference>
<proteinExistence type="inferred from homology"/>
<dbReference type="EMBL" id="JBHULU010000020">
    <property type="protein sequence ID" value="MFD2514968.1"/>
    <property type="molecule type" value="Genomic_DNA"/>
</dbReference>
<dbReference type="InterPro" id="IPR005814">
    <property type="entry name" value="Aminotrans_3"/>
</dbReference>
<evidence type="ECO:0000256" key="1">
    <source>
        <dbReference type="ARBA" id="ARBA00001933"/>
    </source>
</evidence>
<dbReference type="Gene3D" id="3.90.1150.10">
    <property type="entry name" value="Aspartate Aminotransferase, domain 1"/>
    <property type="match status" value="1"/>
</dbReference>
<feature type="binding site" evidence="9">
    <location>
        <position position="135"/>
    </location>
    <ligand>
        <name>substrate</name>
    </ligand>
</feature>
<dbReference type="PANTHER" id="PTHR42684">
    <property type="entry name" value="ADENOSYLMETHIONINE-8-AMINO-7-OXONONANOATE AMINOTRANSFERASE"/>
    <property type="match status" value="1"/>
</dbReference>
<dbReference type="GO" id="GO:0004015">
    <property type="term" value="F:adenosylmethionine-8-amino-7-oxononanoate transaminase activity"/>
    <property type="evidence" value="ECO:0007669"/>
    <property type="project" value="UniProtKB-EC"/>
</dbReference>
<evidence type="ECO:0000256" key="2">
    <source>
        <dbReference type="ARBA" id="ARBA00005063"/>
    </source>
</evidence>
<evidence type="ECO:0000256" key="8">
    <source>
        <dbReference type="ARBA" id="ARBA00048449"/>
    </source>
</evidence>
<evidence type="ECO:0000313" key="11">
    <source>
        <dbReference type="Proteomes" id="UP001597544"/>
    </source>
</evidence>
<accession>A0ABW5IPT6</accession>
<evidence type="ECO:0000256" key="5">
    <source>
        <dbReference type="ARBA" id="ARBA00022691"/>
    </source>
</evidence>
<feature type="modified residue" description="N6-(pyridoxal phosphate)lysine" evidence="9">
    <location>
        <position position="266"/>
    </location>
</feature>
<dbReference type="Gene3D" id="3.40.640.10">
    <property type="entry name" value="Type I PLP-dependent aspartate aminotransferase-like (Major domain)"/>
    <property type="match status" value="1"/>
</dbReference>
<evidence type="ECO:0000256" key="6">
    <source>
        <dbReference type="ARBA" id="ARBA00022756"/>
    </source>
</evidence>
<feature type="binding site" evidence="9">
    <location>
        <position position="237"/>
    </location>
    <ligand>
        <name>pyridoxal 5'-phosphate</name>
        <dbReference type="ChEBI" id="CHEBI:597326"/>
    </ligand>
</feature>
<dbReference type="RefSeq" id="WP_377508737.1">
    <property type="nucleotide sequence ID" value="NZ_JBHULU010000020.1"/>
</dbReference>
<keyword evidence="5 9" id="KW-0949">S-adenosyl-L-methionine</keyword>
<feature type="binding site" evidence="9">
    <location>
        <begin position="301"/>
        <end position="302"/>
    </location>
    <ligand>
        <name>pyridoxal 5'-phosphate</name>
        <dbReference type="ChEBI" id="CHEBI:597326"/>
    </ligand>
</feature>
<dbReference type="NCBIfam" id="TIGR00508">
    <property type="entry name" value="bioA"/>
    <property type="match status" value="1"/>
</dbReference>
<evidence type="ECO:0000256" key="4">
    <source>
        <dbReference type="ARBA" id="ARBA00022679"/>
    </source>
</evidence>
<dbReference type="InterPro" id="IPR049704">
    <property type="entry name" value="Aminotrans_3_PPA_site"/>
</dbReference>
<reference evidence="11" key="1">
    <citation type="journal article" date="2019" name="Int. J. Syst. Evol. Microbiol.">
        <title>The Global Catalogue of Microorganisms (GCM) 10K type strain sequencing project: providing services to taxonomists for standard genome sequencing and annotation.</title>
        <authorList>
            <consortium name="The Broad Institute Genomics Platform"/>
            <consortium name="The Broad Institute Genome Sequencing Center for Infectious Disease"/>
            <person name="Wu L."/>
            <person name="Ma J."/>
        </authorList>
    </citation>
    <scope>NUCLEOTIDE SEQUENCE [LARGE SCALE GENOMIC DNA]</scope>
    <source>
        <strain evidence="11">KCTC 42498</strain>
    </source>
</reference>
<comment type="catalytic activity">
    <reaction evidence="8 9">
        <text>(8S)-8-amino-7-oxononanoate + S-adenosyl-L-methionine = S-adenosyl-4-methylsulfanyl-2-oxobutanoate + (7R,8S)-7,8-diammoniononanoate</text>
        <dbReference type="Rhea" id="RHEA:16861"/>
        <dbReference type="ChEBI" id="CHEBI:16490"/>
        <dbReference type="ChEBI" id="CHEBI:59789"/>
        <dbReference type="ChEBI" id="CHEBI:149468"/>
        <dbReference type="ChEBI" id="CHEBI:149469"/>
        <dbReference type="EC" id="2.6.1.62"/>
    </reaction>
</comment>
<dbReference type="PIRSF" id="PIRSF000521">
    <property type="entry name" value="Transaminase_4ab_Lys_Orn"/>
    <property type="match status" value="1"/>
</dbReference>
<keyword evidence="4 9" id="KW-0808">Transferase</keyword>
<comment type="pathway">
    <text evidence="2 9">Cofactor biosynthesis; biotin biosynthesis; 7,8-diaminononanoate from 8-amino-7-oxononanoate (SAM route): step 1/1.</text>
</comment>
<gene>
    <name evidence="9 10" type="primary">bioA</name>
    <name evidence="10" type="ORF">ACFSRY_13910</name>
</gene>
<dbReference type="Proteomes" id="UP001597544">
    <property type="component" value="Unassembled WGS sequence"/>
</dbReference>
<feature type="binding site" evidence="9">
    <location>
        <position position="300"/>
    </location>
    <ligand>
        <name>substrate</name>
    </ligand>
</feature>
<comment type="similarity">
    <text evidence="9">Belongs to the class-III pyridoxal-phosphate-dependent aminotransferase family. BioA subfamily.</text>
</comment>
<name>A0ABW5IPT6_9BACT</name>
<feature type="site" description="Participates in the substrate recognition with KAPA and in a stacking interaction with the adenine ring of SAM" evidence="9">
    <location>
        <position position="7"/>
    </location>
</feature>
<dbReference type="CDD" id="cd00610">
    <property type="entry name" value="OAT_like"/>
    <property type="match status" value="1"/>
</dbReference>
<comment type="subcellular location">
    <subcellularLocation>
        <location evidence="9">Cytoplasm</location>
    </subcellularLocation>
</comment>
<protein>
    <recommendedName>
        <fullName evidence="9">Adenosylmethionine-8-amino-7-oxononanoate aminotransferase</fullName>
        <ecNumber evidence="9">2.6.1.62</ecNumber>
    </recommendedName>
    <alternativeName>
        <fullName evidence="9">7,8-diamino-pelargonic acid aminotransferase</fullName>
        <shortName evidence="9">DAPA AT</shortName>
        <shortName evidence="9">DAPA aminotransferase</shortName>
    </alternativeName>
    <alternativeName>
        <fullName evidence="9">7,8-diaminononanoate synthase</fullName>
        <shortName evidence="9">DANS</shortName>
    </alternativeName>
    <alternativeName>
        <fullName evidence="9">Diaminopelargonic acid synthase</fullName>
    </alternativeName>
</protein>
<dbReference type="HAMAP" id="MF_00834">
    <property type="entry name" value="BioA"/>
    <property type="match status" value="1"/>
</dbReference>
<dbReference type="InterPro" id="IPR005815">
    <property type="entry name" value="BioA"/>
</dbReference>
<evidence type="ECO:0000313" key="10">
    <source>
        <dbReference type="EMBL" id="MFD2514968.1"/>
    </source>
</evidence>
<keyword evidence="3 9" id="KW-0032">Aminotransferase</keyword>
<dbReference type="PROSITE" id="PS00600">
    <property type="entry name" value="AA_TRANSFER_CLASS_3"/>
    <property type="match status" value="1"/>
</dbReference>
<evidence type="ECO:0000256" key="9">
    <source>
        <dbReference type="HAMAP-Rule" id="MF_00834"/>
    </source>
</evidence>
<dbReference type="PANTHER" id="PTHR42684:SF3">
    <property type="entry name" value="ADENOSYLMETHIONINE-8-AMINO-7-OXONONANOATE AMINOTRANSFERASE"/>
    <property type="match status" value="1"/>
</dbReference>
<dbReference type="InterPro" id="IPR015424">
    <property type="entry name" value="PyrdxlP-dep_Trfase"/>
</dbReference>
<organism evidence="10 11">
    <name type="scientific">Pontibacter locisalis</name>
    <dbReference type="NCBI Taxonomy" id="1719035"/>
    <lineage>
        <taxon>Bacteria</taxon>
        <taxon>Pseudomonadati</taxon>
        <taxon>Bacteroidota</taxon>
        <taxon>Cytophagia</taxon>
        <taxon>Cytophagales</taxon>
        <taxon>Hymenobacteraceae</taxon>
        <taxon>Pontibacter</taxon>
    </lineage>
</organism>
<feature type="binding site" evidence="9">
    <location>
        <position position="266"/>
    </location>
    <ligand>
        <name>substrate</name>
    </ligand>
</feature>
<dbReference type="InterPro" id="IPR015422">
    <property type="entry name" value="PyrdxlP-dep_Trfase_small"/>
</dbReference>
<sequence length="416" mass="46370">MKLWYPYSQMANKMSRYPVQKAEGVHLYLKDGKKLIDGVSSWWATIHGYNHPALNEALVKQAENFSHVMLGGLDHQPALQLAEKLVQITPAGLNHVFYSDSGSVGVEVALKMAIQFWVNQGNKQKVKFLALKNAYHGDTFKAMEVGDDSDFQIPFGHVLHKGFFLSTPSGGFSATEDEVEGDIAELEQMLQRNHRELAAFIVEPLVQCAGGFKMYSPAYLKAARALCHTYDVLLIFDEVATGFGRTGKLFAADHAGVTPDIMVLGKALTAGYLGHAATLTTSRIFDGFLGEGYDKAFMHGPTFMGNPLACAIALKSINLIEEENYLKKIEQIERTFRERLAPLQHEKVHAVRVLGAIGVVEVKDSKQLEGFTEYAVQEGVWLRPFGKYVYTMPPYVMEQDDLVKVISVISNWFKKQ</sequence>
<feature type="binding site" evidence="9">
    <location>
        <begin position="102"/>
        <end position="103"/>
    </location>
    <ligand>
        <name>pyridoxal 5'-phosphate</name>
        <dbReference type="ChEBI" id="CHEBI:597326"/>
    </ligand>
</feature>
<evidence type="ECO:0000256" key="7">
    <source>
        <dbReference type="ARBA" id="ARBA00022898"/>
    </source>
</evidence>
<feature type="binding site" evidence="9">
    <location>
        <position position="383"/>
    </location>
    <ligand>
        <name>substrate</name>
    </ligand>
</feature>
<dbReference type="Pfam" id="PF00202">
    <property type="entry name" value="Aminotran_3"/>
    <property type="match status" value="1"/>
</dbReference>
<keyword evidence="7 9" id="KW-0663">Pyridoxal phosphate</keyword>
<keyword evidence="9" id="KW-0963">Cytoplasm</keyword>
<feature type="binding site" evidence="9">
    <location>
        <position position="42"/>
    </location>
    <ligand>
        <name>substrate</name>
    </ligand>
</feature>
<keyword evidence="6 9" id="KW-0093">Biotin biosynthesis</keyword>
<keyword evidence="11" id="KW-1185">Reference proteome</keyword>
<comment type="subunit">
    <text evidence="9">Homodimer.</text>
</comment>
<dbReference type="EC" id="2.6.1.62" evidence="9"/>
<dbReference type="SUPFAM" id="SSF53383">
    <property type="entry name" value="PLP-dependent transferases"/>
    <property type="match status" value="1"/>
</dbReference>